<keyword evidence="10" id="KW-1185">Reference proteome</keyword>
<keyword evidence="6" id="KW-0539">Nucleus</keyword>
<keyword evidence="4" id="KW-0747">Spliceosome</keyword>
<evidence type="ECO:0000256" key="1">
    <source>
        <dbReference type="ARBA" id="ARBA00004123"/>
    </source>
</evidence>
<feature type="region of interest" description="Disordered" evidence="7">
    <location>
        <begin position="285"/>
        <end position="318"/>
    </location>
</feature>
<keyword evidence="5" id="KW-0508">mRNA splicing</keyword>
<dbReference type="AlphaFoldDB" id="A0A0V0Z8G5"/>
<keyword evidence="3" id="KW-0507">mRNA processing</keyword>
<evidence type="ECO:0000256" key="7">
    <source>
        <dbReference type="SAM" id="MobiDB-lite"/>
    </source>
</evidence>
<comment type="caution">
    <text evidence="8">The sequence shown here is derived from an EMBL/GenBank/DDBJ whole genome shotgun (WGS) entry which is preliminary data.</text>
</comment>
<evidence type="ECO:0000313" key="8">
    <source>
        <dbReference type="EMBL" id="KRY08740.1"/>
    </source>
</evidence>
<dbReference type="Proteomes" id="UP000054783">
    <property type="component" value="Unassembled WGS sequence"/>
</dbReference>
<dbReference type="GO" id="GO:0006397">
    <property type="term" value="P:mRNA processing"/>
    <property type="evidence" value="ECO:0007669"/>
    <property type="project" value="UniProtKB-KW"/>
</dbReference>
<sequence>MANRTVKDAASLKGTNPQYLIEKVTRSRIYDSRYWKEECFALSAELLVDRGMELRFVGGVYGGNIKPTPFLCLLLKMLQIQPEKDIVIEFIRQEDSKYIRALGALYLRMTFSYVEVYKYLEPLLNDYRKLRWINKQGKFELIHMDEFVDKLLREERFCDVQLPRLQKRAFLEETNQLPQRVSIIEEELESFSSESEEEIQEKVKVVVFLFQFQLQIVMQEAVDMREEEAMNDVVHDLPHVIESTVVVKVRKESQGRTGAGNVIVTVDGDPRLELSMNKGFVCAEDRGSNRDSKKKSSKDTTKSKKSSKAVTKESSAEREIRESNELRAKLGLDPLKLYGGRFIFTKRMIFLQCSFISLGCWNSSYCCPVVISDHCSQVEFSDYCSQVVFRDHCFGDRFIKIDFRVFSCRICGWTIDCLGFARVPVSESRCLLSWIVEGCTVESDEVTKSGRIFHKPWSEINENRELNVREIVSTSFGVGIYKMLMFKPDDLVQKKPDMDFNPIHMKLYSGIICYPFCHAVWNEQCAIERVACRVGVGPGLFVVENSVAVLSKMEPSVVAALVACSGREQCNQAEHKQVAHLRRSDRNALPIRLVEKVLTGVQAAFKHIDAFYRTEAVEVVKAIVHLTDRCMATVFLMARKYSGQSIENRQSAQKYICTMAIWQ</sequence>
<evidence type="ECO:0000256" key="3">
    <source>
        <dbReference type="ARBA" id="ARBA00022664"/>
    </source>
</evidence>
<dbReference type="Pfam" id="PF03371">
    <property type="entry name" value="PRP38"/>
    <property type="match status" value="1"/>
</dbReference>
<evidence type="ECO:0000313" key="9">
    <source>
        <dbReference type="EMBL" id="KRY20475.1"/>
    </source>
</evidence>
<dbReference type="EMBL" id="JYDQ01000025">
    <property type="protein sequence ID" value="KRY20475.1"/>
    <property type="molecule type" value="Genomic_DNA"/>
</dbReference>
<gene>
    <name evidence="8" type="primary">prpf38a</name>
    <name evidence="9" type="ORF">T12_14705</name>
    <name evidence="8" type="ORF">T12_15103</name>
</gene>
<name>A0A0V0Z8G5_9BILA</name>
<evidence type="ECO:0000256" key="6">
    <source>
        <dbReference type="ARBA" id="ARBA00023242"/>
    </source>
</evidence>
<dbReference type="OrthoDB" id="190958at2759"/>
<proteinExistence type="inferred from homology"/>
<evidence type="ECO:0000256" key="5">
    <source>
        <dbReference type="ARBA" id="ARBA00023187"/>
    </source>
</evidence>
<evidence type="ECO:0000256" key="4">
    <source>
        <dbReference type="ARBA" id="ARBA00022728"/>
    </source>
</evidence>
<dbReference type="InterPro" id="IPR005037">
    <property type="entry name" value="PRP38"/>
</dbReference>
<evidence type="ECO:0000313" key="10">
    <source>
        <dbReference type="Proteomes" id="UP000054783"/>
    </source>
</evidence>
<dbReference type="GO" id="GO:0008380">
    <property type="term" value="P:RNA splicing"/>
    <property type="evidence" value="ECO:0007669"/>
    <property type="project" value="UniProtKB-KW"/>
</dbReference>
<dbReference type="STRING" id="990121.A0A0V0Z8G5"/>
<dbReference type="GO" id="GO:0005681">
    <property type="term" value="C:spliceosomal complex"/>
    <property type="evidence" value="ECO:0007669"/>
    <property type="project" value="UniProtKB-KW"/>
</dbReference>
<organism evidence="8 10">
    <name type="scientific">Trichinella patagoniensis</name>
    <dbReference type="NCBI Taxonomy" id="990121"/>
    <lineage>
        <taxon>Eukaryota</taxon>
        <taxon>Metazoa</taxon>
        <taxon>Ecdysozoa</taxon>
        <taxon>Nematoda</taxon>
        <taxon>Enoplea</taxon>
        <taxon>Dorylaimia</taxon>
        <taxon>Trichinellida</taxon>
        <taxon>Trichinellidae</taxon>
        <taxon>Trichinella</taxon>
    </lineage>
</organism>
<reference evidence="8 10" key="1">
    <citation type="submission" date="2015-01" db="EMBL/GenBank/DDBJ databases">
        <title>Evolution of Trichinella species and genotypes.</title>
        <authorList>
            <person name="Korhonen P.K."/>
            <person name="Edoardo P."/>
            <person name="Giuseppe L.R."/>
            <person name="Gasser R.B."/>
        </authorList>
    </citation>
    <scope>NUCLEOTIDE SEQUENCE [LARGE SCALE GENOMIC DNA]</scope>
    <source>
        <strain evidence="8">ISS2496</strain>
    </source>
</reference>
<comment type="subcellular location">
    <subcellularLocation>
        <location evidence="1">Nucleus</location>
    </subcellularLocation>
</comment>
<evidence type="ECO:0000256" key="2">
    <source>
        <dbReference type="ARBA" id="ARBA00006164"/>
    </source>
</evidence>
<dbReference type="PANTHER" id="PTHR23142">
    <property type="entry name" value="PRE-MRNA-SPLICING FACTOR 38A-RELATED"/>
    <property type="match status" value="1"/>
</dbReference>
<dbReference type="EMBL" id="JYDQ01000313">
    <property type="protein sequence ID" value="KRY08740.1"/>
    <property type="molecule type" value="Genomic_DNA"/>
</dbReference>
<comment type="similarity">
    <text evidence="2">Belongs to the PRP38 family.</text>
</comment>
<protein>
    <submittedName>
        <fullName evidence="8">Pre-mRNA-splicing factor 38A</fullName>
    </submittedName>
</protein>
<accession>A0A0V0Z8G5</accession>